<reference evidence="5 6" key="1">
    <citation type="submission" date="2019-03" db="EMBL/GenBank/DDBJ databases">
        <title>Draft genome of Gammaproteobacteria bacterium LSUCC0057, a member of the SAR92 clade.</title>
        <authorList>
            <person name="Lanclos V.C."/>
            <person name="Doiron C."/>
            <person name="Henson M.W."/>
            <person name="Thrash J.C."/>
        </authorList>
    </citation>
    <scope>NUCLEOTIDE SEQUENCE [LARGE SCALE GENOMIC DNA]</scope>
    <source>
        <strain evidence="5 6">LSUCC0057</strain>
    </source>
</reference>
<evidence type="ECO:0000256" key="2">
    <source>
        <dbReference type="ARBA" id="ARBA00022598"/>
    </source>
</evidence>
<organism evidence="5 6">
    <name type="scientific">Gammaproteobacteria bacterium LSUCC0057</name>
    <dbReference type="NCBI Taxonomy" id="2559237"/>
    <lineage>
        <taxon>Bacteria</taxon>
        <taxon>Pseudomonadati</taxon>
        <taxon>Pseudomonadota</taxon>
        <taxon>Gammaproteobacteria</taxon>
        <taxon>Cellvibrionales</taxon>
        <taxon>Porticoccaceae</taxon>
        <taxon>SAR92 clade</taxon>
    </lineage>
</organism>
<dbReference type="Proteomes" id="UP000298133">
    <property type="component" value="Unassembled WGS sequence"/>
</dbReference>
<evidence type="ECO:0000313" key="6">
    <source>
        <dbReference type="Proteomes" id="UP000298133"/>
    </source>
</evidence>
<comment type="similarity">
    <text evidence="1">Belongs to the ATP-dependent AMP-binding enzyme family.</text>
</comment>
<dbReference type="InterPro" id="IPR000873">
    <property type="entry name" value="AMP-dep_synth/lig_dom"/>
</dbReference>
<dbReference type="Pfam" id="PF13193">
    <property type="entry name" value="AMP-binding_C"/>
    <property type="match status" value="1"/>
</dbReference>
<dbReference type="InterPro" id="IPR020845">
    <property type="entry name" value="AMP-binding_CS"/>
</dbReference>
<dbReference type="PANTHER" id="PTHR43201">
    <property type="entry name" value="ACYL-COA SYNTHETASE"/>
    <property type="match status" value="1"/>
</dbReference>
<dbReference type="SUPFAM" id="SSF56801">
    <property type="entry name" value="Acetyl-CoA synthetase-like"/>
    <property type="match status" value="1"/>
</dbReference>
<dbReference type="OrthoDB" id="9803968at2"/>
<dbReference type="InterPro" id="IPR042099">
    <property type="entry name" value="ANL_N_sf"/>
</dbReference>
<feature type="domain" description="AMP-dependent synthetase/ligase" evidence="3">
    <location>
        <begin position="55"/>
        <end position="407"/>
    </location>
</feature>
<keyword evidence="2" id="KW-0436">Ligase</keyword>
<gene>
    <name evidence="5" type="ORF">E3W66_01565</name>
</gene>
<name>A0A4Y8UJY8_9GAMM</name>
<keyword evidence="6" id="KW-1185">Reference proteome</keyword>
<proteinExistence type="inferred from homology"/>
<evidence type="ECO:0000259" key="4">
    <source>
        <dbReference type="Pfam" id="PF13193"/>
    </source>
</evidence>
<dbReference type="GO" id="GO:0031956">
    <property type="term" value="F:medium-chain fatty acid-CoA ligase activity"/>
    <property type="evidence" value="ECO:0007669"/>
    <property type="project" value="TreeGrafter"/>
</dbReference>
<sequence length="548" mass="59265">MSRVDTLYRTSSLARIERLEQCQQWSGSTLHDLLAQASAARSQQLAVADPSNRAELLGDASSPYRLNFGQLQQAASGLAAQLREQGVSAGDVVAVQLPNIVELVVCYFAISQLGAVISPLPVQYRSHEINTLCKQLAPVAVITCRQFKQQPLASHWQQAAAALPCLVWGEALQLDSLLNSRAPGVAAASDANAIVSLCWTSGTTGTPKAVPRSHNMWLASARACISAGNYRDGDRLLNPFPLVNMAAIASFLYPMVMSGCSVILHHPLEVPLFLQQLVSEQITYTVAPPALLNQLAKSPALWQQLDTSHLRAIGSGSAPLSAWMVETFERDFATPIVNLYGSNEGVTLFATTENCPEPTLRATQFPLPPQASGIRCAVVDVDSRQPLQGDGERGELLIAGPTVFDGYANSADRHCFQTIDGEEYFCSGDLVELCQQGRQIRIVGRCKELINRGGEKISPVELEQVLEQMAEIAEIACYGYPDERLGERVAAAVVVADGHPPPTLEQLAGFLRQRGVAKSKWPEQLQLVAALPRNPLGKVQRFSLRAAA</sequence>
<dbReference type="EMBL" id="SPIA01000001">
    <property type="protein sequence ID" value="TFH68672.1"/>
    <property type="molecule type" value="Genomic_DNA"/>
</dbReference>
<evidence type="ECO:0000313" key="5">
    <source>
        <dbReference type="EMBL" id="TFH68672.1"/>
    </source>
</evidence>
<feature type="domain" description="AMP-binding enzyme C-terminal" evidence="4">
    <location>
        <begin position="461"/>
        <end position="538"/>
    </location>
</feature>
<comment type="caution">
    <text evidence="5">The sequence shown here is derived from an EMBL/GenBank/DDBJ whole genome shotgun (WGS) entry which is preliminary data.</text>
</comment>
<dbReference type="InterPro" id="IPR025110">
    <property type="entry name" value="AMP-bd_C"/>
</dbReference>
<dbReference type="AlphaFoldDB" id="A0A4Y8UJY8"/>
<dbReference type="PROSITE" id="PS00455">
    <property type="entry name" value="AMP_BINDING"/>
    <property type="match status" value="1"/>
</dbReference>
<dbReference type="Gene3D" id="3.30.300.30">
    <property type="match status" value="1"/>
</dbReference>
<dbReference type="GO" id="GO:0006631">
    <property type="term" value="P:fatty acid metabolic process"/>
    <property type="evidence" value="ECO:0007669"/>
    <property type="project" value="TreeGrafter"/>
</dbReference>
<dbReference type="CDD" id="cd04433">
    <property type="entry name" value="AFD_class_I"/>
    <property type="match status" value="1"/>
</dbReference>
<dbReference type="InterPro" id="IPR045851">
    <property type="entry name" value="AMP-bd_C_sf"/>
</dbReference>
<evidence type="ECO:0000256" key="1">
    <source>
        <dbReference type="ARBA" id="ARBA00006432"/>
    </source>
</evidence>
<evidence type="ECO:0000259" key="3">
    <source>
        <dbReference type="Pfam" id="PF00501"/>
    </source>
</evidence>
<accession>A0A4Y8UJY8</accession>
<dbReference type="Pfam" id="PF00501">
    <property type="entry name" value="AMP-binding"/>
    <property type="match status" value="1"/>
</dbReference>
<dbReference type="Gene3D" id="3.40.50.12780">
    <property type="entry name" value="N-terminal domain of ligase-like"/>
    <property type="match status" value="1"/>
</dbReference>
<dbReference type="PANTHER" id="PTHR43201:SF5">
    <property type="entry name" value="MEDIUM-CHAIN ACYL-COA LIGASE ACSF2, MITOCHONDRIAL"/>
    <property type="match status" value="1"/>
</dbReference>
<protein>
    <submittedName>
        <fullName evidence="5">(2,3-dihydroxybenzoyl)adenylate synthase</fullName>
    </submittedName>
</protein>